<sequence>MNGRLPVPHDGLLRCAGARAAQPMDDDPYPPPPRQAPFAGTCRPRQSFPSPPPTRGVTRA</sequence>
<dbReference type="EMBL" id="FLTS01000001">
    <property type="protein sequence ID" value="SBV35380.1"/>
    <property type="molecule type" value="Genomic_DNA"/>
</dbReference>
<dbReference type="AlphaFoldDB" id="A0A1Y5PZJ1"/>
<feature type="region of interest" description="Disordered" evidence="1">
    <location>
        <begin position="17"/>
        <end position="60"/>
    </location>
</feature>
<protein>
    <submittedName>
        <fullName evidence="2">Uncharacterized protein</fullName>
    </submittedName>
</protein>
<evidence type="ECO:0000313" key="2">
    <source>
        <dbReference type="EMBL" id="SBV35380.1"/>
    </source>
</evidence>
<name>A0A1Y5PZJ1_9GAMM</name>
<accession>A0A1Y5PZJ1</accession>
<gene>
    <name evidence="2" type="ORF">STPYR_10310</name>
</gene>
<organism evidence="2">
    <name type="scientific">uncultured Stenotrophomonas sp</name>
    <dbReference type="NCBI Taxonomy" id="165438"/>
    <lineage>
        <taxon>Bacteria</taxon>
        <taxon>Pseudomonadati</taxon>
        <taxon>Pseudomonadota</taxon>
        <taxon>Gammaproteobacteria</taxon>
        <taxon>Lysobacterales</taxon>
        <taxon>Lysobacteraceae</taxon>
        <taxon>Stenotrophomonas</taxon>
        <taxon>environmental samples</taxon>
    </lineage>
</organism>
<proteinExistence type="predicted"/>
<evidence type="ECO:0000256" key="1">
    <source>
        <dbReference type="SAM" id="MobiDB-lite"/>
    </source>
</evidence>
<reference evidence="2" key="1">
    <citation type="submission" date="2016-03" db="EMBL/GenBank/DDBJ databases">
        <authorList>
            <person name="Ploux O."/>
        </authorList>
    </citation>
    <scope>NUCLEOTIDE SEQUENCE</scope>
    <source>
        <strain evidence="2">UC10</strain>
    </source>
</reference>